<evidence type="ECO:0000313" key="2">
    <source>
        <dbReference type="Proteomes" id="UP001072952"/>
    </source>
</evidence>
<dbReference type="Proteomes" id="UP001072952">
    <property type="component" value="Unassembled WGS sequence"/>
</dbReference>
<keyword evidence="2" id="KW-1185">Reference proteome</keyword>
<reference evidence="1" key="2">
    <citation type="submission" date="2022-08" db="EMBL/GenBank/DDBJ databases">
        <authorList>
            <person name="Magnan C."/>
        </authorList>
    </citation>
    <scope>NUCLEOTIDE SEQUENCE</scope>
    <source>
        <strain evidence="1">NSP012P</strain>
    </source>
</reference>
<evidence type="ECO:0000313" key="1">
    <source>
        <dbReference type="EMBL" id="MCY1583334.1"/>
    </source>
</evidence>
<reference evidence="1" key="1">
    <citation type="journal article" date="2022" name="Int. J. Mol. Sci.">
        <title>Phenotypic and Genotypic Virulence Characterisation of Staphylococcus pettenkoferi Strains Isolated from Human Bloodstream and Diabetic Foot Infections.</title>
        <authorList>
            <person name="Magnan C."/>
            <person name="Ahmad-Mansour N."/>
            <person name="Pouget C."/>
            <person name="Morsli M."/>
            <person name="Huc-Brandt S."/>
            <person name="Pantel A."/>
            <person name="Dunyach-Remy C."/>
            <person name="Sotto A."/>
            <person name="Molle V."/>
            <person name="Lavigne J.-P."/>
        </authorList>
    </citation>
    <scope>NUCLEOTIDE SEQUENCE</scope>
    <source>
        <strain evidence="1">NSP012P</strain>
    </source>
</reference>
<protein>
    <submittedName>
        <fullName evidence="1">Uncharacterized protein</fullName>
    </submittedName>
</protein>
<dbReference type="EMBL" id="JANSLD010000027">
    <property type="protein sequence ID" value="MCY1583334.1"/>
    <property type="molecule type" value="Genomic_DNA"/>
</dbReference>
<accession>A0ABT4BL31</accession>
<comment type="caution">
    <text evidence="1">The sequence shown here is derived from an EMBL/GenBank/DDBJ whole genome shotgun (WGS) entry which is preliminary data.</text>
</comment>
<dbReference type="RefSeq" id="WP_145458160.1">
    <property type="nucleotide sequence ID" value="NZ_JANSKR010000004.1"/>
</dbReference>
<gene>
    <name evidence="1" type="ORF">NW133_07305</name>
</gene>
<name>A0ABT4BL31_9STAP</name>
<organism evidence="1 2">
    <name type="scientific">Staphylococcus pettenkoferi</name>
    <dbReference type="NCBI Taxonomy" id="170573"/>
    <lineage>
        <taxon>Bacteria</taxon>
        <taxon>Bacillati</taxon>
        <taxon>Bacillota</taxon>
        <taxon>Bacilli</taxon>
        <taxon>Bacillales</taxon>
        <taxon>Staphylococcaceae</taxon>
        <taxon>Staphylococcus</taxon>
    </lineage>
</organism>
<sequence>MTRLCLASWTARPDLLHELAPPHVLDSFYYLRNCTDKTLKKIFAYIKSDKCKTFILDSGAFTYMESAKVSDKLIYDDFEAYVREYCEFINKWDVQHFVEMDIDLVVGIEKVERYRHTIERLTGKPVIPVFHRERGEEYFHQMCRDYDFVAVGGLVGTKYARQHYHYLQWFIDVAHANNAKIHGLGFTSVEGLKRYNFDTVDSTSWLAGSRFATIDVWNPVTKRFDKYKKPKGKKTIKGFSQKVDRVNGRSWIKLGKYLEKIHRGSVLEW</sequence>
<proteinExistence type="predicted"/>